<evidence type="ECO:0000259" key="3">
    <source>
        <dbReference type="Pfam" id="PF03413"/>
    </source>
</evidence>
<dbReference type="Proteomes" id="UP000036503">
    <property type="component" value="Unassembled WGS sequence"/>
</dbReference>
<evidence type="ECO:0000256" key="2">
    <source>
        <dbReference type="SAM" id="Phobius"/>
    </source>
</evidence>
<sequence length="196" mass="22311">MDYNKGTEQVKHKMKQIFTAKRLKIGAAVLVVCAIAAGGGAWYHHQQKLERRAQVRQAQTRMVEYQAAQRSMKLLEAAQIRSLTAQAIGKDESAVDFREVTLENRWDDDEYAEHKERREIRRSHTMPDRDNEPPARPAVLPQPQSAAPVAVQPQAGTGRDHFYPVYEVKCIVDNVKYEFKIDAITGKVLESEVEPK</sequence>
<dbReference type="Gene3D" id="3.10.450.40">
    <property type="match status" value="1"/>
</dbReference>
<proteinExistence type="predicted"/>
<evidence type="ECO:0000313" key="5">
    <source>
        <dbReference type="Proteomes" id="UP000036503"/>
    </source>
</evidence>
<feature type="region of interest" description="Disordered" evidence="1">
    <location>
        <begin position="115"/>
        <end position="153"/>
    </location>
</feature>
<dbReference type="OrthoDB" id="1625649at2"/>
<dbReference type="PATRIC" id="fig|1122219.3.peg.2040"/>
<keyword evidence="2" id="KW-0472">Membrane</keyword>
<dbReference type="STRING" id="39029.BSR42_04955"/>
<accession>A0A0J6WYT3</accession>
<protein>
    <recommendedName>
        <fullName evidence="3">PepSY domain-containing protein</fullName>
    </recommendedName>
</protein>
<dbReference type="InterPro" id="IPR025711">
    <property type="entry name" value="PepSY"/>
</dbReference>
<dbReference type="EMBL" id="LEKT01000005">
    <property type="protein sequence ID" value="KMO87423.1"/>
    <property type="molecule type" value="Genomic_DNA"/>
</dbReference>
<dbReference type="AlphaFoldDB" id="A0A0J6WYT3"/>
<evidence type="ECO:0000313" key="4">
    <source>
        <dbReference type="EMBL" id="KMO87423.1"/>
    </source>
</evidence>
<dbReference type="RefSeq" id="WP_048513239.1">
    <property type="nucleotide sequence ID" value="NZ_FUXD01000001.1"/>
</dbReference>
<keyword evidence="2" id="KW-1133">Transmembrane helix</keyword>
<feature type="domain" description="PepSY" evidence="3">
    <location>
        <begin position="161"/>
        <end position="192"/>
    </location>
</feature>
<gene>
    <name evidence="4" type="ORF">AB840_02405</name>
</gene>
<keyword evidence="5" id="KW-1185">Reference proteome</keyword>
<reference evidence="4 5" key="1">
    <citation type="submission" date="2015-06" db="EMBL/GenBank/DDBJ databases">
        <title>Draft genome sequence of beer spoilage bacterium Megasphaera cerevisiae type strain 20462.</title>
        <authorList>
            <person name="Kutumbaka K."/>
            <person name="Pasmowitz J."/>
            <person name="Mategko J."/>
            <person name="Reyes D."/>
            <person name="Friedrich A."/>
            <person name="Han S."/>
            <person name="Martens-Habbena W."/>
            <person name="Neal-McKinney J."/>
            <person name="Janagama H.K."/>
            <person name="Nadala C."/>
            <person name="Samadpour M."/>
        </authorList>
    </citation>
    <scope>NUCLEOTIDE SEQUENCE [LARGE SCALE GENOMIC DNA]</scope>
    <source>
        <strain evidence="4 5">DSM 20462</strain>
    </source>
</reference>
<comment type="caution">
    <text evidence="4">The sequence shown here is derived from an EMBL/GenBank/DDBJ whole genome shotgun (WGS) entry which is preliminary data.</text>
</comment>
<name>A0A0J6WYT3_9FIRM</name>
<feature type="transmembrane region" description="Helical" evidence="2">
    <location>
        <begin position="23"/>
        <end position="43"/>
    </location>
</feature>
<dbReference type="Pfam" id="PF03413">
    <property type="entry name" value="PepSY"/>
    <property type="match status" value="1"/>
</dbReference>
<organism evidence="4 5">
    <name type="scientific">Megasphaera cerevisiae DSM 20462</name>
    <dbReference type="NCBI Taxonomy" id="1122219"/>
    <lineage>
        <taxon>Bacteria</taxon>
        <taxon>Bacillati</taxon>
        <taxon>Bacillota</taxon>
        <taxon>Negativicutes</taxon>
        <taxon>Veillonellales</taxon>
        <taxon>Veillonellaceae</taxon>
        <taxon>Megasphaera</taxon>
    </lineage>
</organism>
<dbReference type="InParanoid" id="A0A0J6WYT3"/>
<feature type="compositionally biased region" description="Low complexity" evidence="1">
    <location>
        <begin position="137"/>
        <end position="153"/>
    </location>
</feature>
<evidence type="ECO:0000256" key="1">
    <source>
        <dbReference type="SAM" id="MobiDB-lite"/>
    </source>
</evidence>
<keyword evidence="2" id="KW-0812">Transmembrane</keyword>